<name>A0A9P2YZV2_STAAU</name>
<dbReference type="RefSeq" id="WP_002485548.1">
    <property type="nucleotide sequence ID" value="NZ_BDVT01000027.1"/>
</dbReference>
<reference evidence="3" key="1">
    <citation type="submission" date="2017-08" db="EMBL/GenBank/DDBJ databases">
        <title>Protection against atopic dermatitis through acquisition of Staphylococcus quorum-sensing agr mutations in the skin.</title>
        <authorList>
            <person name="Nakamura Y."/>
            <person name="Takahashi H."/>
            <person name="Takaya A."/>
            <person name="Inoue Y."/>
            <person name="Katayama Y."/>
            <person name="Kusuya Y."/>
            <person name="Shoji T."/>
            <person name="Takada S."/>
            <person name="Nakagawa S."/>
            <person name="Oguma R."/>
            <person name="Ozawa N."/>
            <person name="Yamaide F."/>
            <person name="Suzuki S."/>
            <person name="Villaruz A."/>
            <person name="Otto M."/>
            <person name="Matsue H."/>
            <person name="Nunez G."/>
            <person name="Shimojo N."/>
        </authorList>
    </citation>
    <scope>NUCLEOTIDE SEQUENCE [LARGE SCALE GENOMIC DNA]</scope>
    <source>
        <strain evidence="3">M1K003</strain>
    </source>
</reference>
<keyword evidence="1" id="KW-0472">Membrane</keyword>
<dbReference type="EMBL" id="BDVT01000027">
    <property type="protein sequence ID" value="GBV21780.1"/>
    <property type="molecule type" value="Genomic_DNA"/>
</dbReference>
<evidence type="ECO:0000313" key="3">
    <source>
        <dbReference type="Proteomes" id="UP000265645"/>
    </source>
</evidence>
<gene>
    <name evidence="2" type="ORF">M1K003_2803</name>
</gene>
<protein>
    <submittedName>
        <fullName evidence="2">Uncharacterized protein</fullName>
    </submittedName>
</protein>
<keyword evidence="1" id="KW-1133">Transmembrane helix</keyword>
<sequence length="47" mass="5124">MSNRYNIHPALYIGGFAVFFSFIFGFPVGTLMGLAIGIGISKKNENL</sequence>
<dbReference type="Proteomes" id="UP000265645">
    <property type="component" value="Unassembled WGS sequence"/>
</dbReference>
<evidence type="ECO:0000313" key="2">
    <source>
        <dbReference type="EMBL" id="GBV21780.1"/>
    </source>
</evidence>
<organism evidence="2 3">
    <name type="scientific">Staphylococcus aureus</name>
    <dbReference type="NCBI Taxonomy" id="1280"/>
    <lineage>
        <taxon>Bacteria</taxon>
        <taxon>Bacillati</taxon>
        <taxon>Bacillota</taxon>
        <taxon>Bacilli</taxon>
        <taxon>Bacillales</taxon>
        <taxon>Staphylococcaceae</taxon>
        <taxon>Staphylococcus</taxon>
    </lineage>
</organism>
<keyword evidence="1" id="KW-0812">Transmembrane</keyword>
<evidence type="ECO:0000256" key="1">
    <source>
        <dbReference type="SAM" id="Phobius"/>
    </source>
</evidence>
<feature type="transmembrane region" description="Helical" evidence="1">
    <location>
        <begin position="12"/>
        <end position="40"/>
    </location>
</feature>
<dbReference type="AlphaFoldDB" id="A0A9P2YZV2"/>
<accession>A0A9P2YZV2</accession>
<proteinExistence type="predicted"/>
<comment type="caution">
    <text evidence="2">The sequence shown here is derived from an EMBL/GenBank/DDBJ whole genome shotgun (WGS) entry which is preliminary data.</text>
</comment>